<keyword evidence="1" id="KW-0472">Membrane</keyword>
<keyword evidence="1" id="KW-1133">Transmembrane helix</keyword>
<evidence type="ECO:0008006" key="4">
    <source>
        <dbReference type="Google" id="ProtNLM"/>
    </source>
</evidence>
<dbReference type="EMBL" id="LT838813">
    <property type="protein sequence ID" value="SMD41819.1"/>
    <property type="molecule type" value="Genomic_DNA"/>
</dbReference>
<reference evidence="3" key="1">
    <citation type="submission" date="2017-04" db="EMBL/GenBank/DDBJ databases">
        <authorList>
            <person name="Varghese N."/>
            <person name="Submissions S."/>
        </authorList>
    </citation>
    <scope>NUCLEOTIDE SEQUENCE [LARGE SCALE GENOMIC DNA]</scope>
    <source>
        <strain evidence="3">DSM 16537</strain>
    </source>
</reference>
<protein>
    <recommendedName>
        <fullName evidence="4">Rod shape-determining protein MreD</fullName>
    </recommendedName>
</protein>
<organism evidence="2 3">
    <name type="scientific">Aquiflexum balticum DSM 16537</name>
    <dbReference type="NCBI Taxonomy" id="758820"/>
    <lineage>
        <taxon>Bacteria</taxon>
        <taxon>Pseudomonadati</taxon>
        <taxon>Bacteroidota</taxon>
        <taxon>Cytophagia</taxon>
        <taxon>Cytophagales</taxon>
        <taxon>Cyclobacteriaceae</taxon>
        <taxon>Aquiflexum</taxon>
    </lineage>
</organism>
<dbReference type="STRING" id="758820.SAMN00777080_0350"/>
<feature type="transmembrane region" description="Helical" evidence="1">
    <location>
        <begin position="107"/>
        <end position="133"/>
    </location>
</feature>
<name>A0A1W2GYX6_9BACT</name>
<gene>
    <name evidence="2" type="ORF">SAMN00777080_0350</name>
</gene>
<dbReference type="Proteomes" id="UP000192333">
    <property type="component" value="Chromosome I"/>
</dbReference>
<feature type="transmembrane region" description="Helical" evidence="1">
    <location>
        <begin position="6"/>
        <end position="24"/>
    </location>
</feature>
<feature type="transmembrane region" description="Helical" evidence="1">
    <location>
        <begin position="67"/>
        <end position="87"/>
    </location>
</feature>
<dbReference type="AlphaFoldDB" id="A0A1W2GYX6"/>
<keyword evidence="1" id="KW-0812">Transmembrane</keyword>
<dbReference type="OrthoDB" id="1132160at2"/>
<evidence type="ECO:0000313" key="3">
    <source>
        <dbReference type="Proteomes" id="UP000192333"/>
    </source>
</evidence>
<keyword evidence="3" id="KW-1185">Reference proteome</keyword>
<proteinExistence type="predicted"/>
<accession>A0A1W2GYX6</accession>
<sequence length="173" mass="19804">MSSSRIIMLVGGGILYLFFQVLILKNLVLFGIAFCFLYMMFILLLPVHIKTIPVLLISFFMGLGVDFFYDTMGIHTACLVAVGFVRYRWLQVLVPTGGYDDDLQPSILNMGFGWFFSYSFPLILVHHSLFFYIESMGTDLFISSLQKIIASAIFVLIMSIIVQLLLYRRRRGI</sequence>
<feature type="transmembrane region" description="Helical" evidence="1">
    <location>
        <begin position="148"/>
        <end position="167"/>
    </location>
</feature>
<evidence type="ECO:0000256" key="1">
    <source>
        <dbReference type="SAM" id="Phobius"/>
    </source>
</evidence>
<dbReference type="RefSeq" id="WP_084118679.1">
    <property type="nucleotide sequence ID" value="NZ_LT838813.1"/>
</dbReference>
<evidence type="ECO:0000313" key="2">
    <source>
        <dbReference type="EMBL" id="SMD41819.1"/>
    </source>
</evidence>